<organism evidence="1 2">
    <name type="scientific">Mycobacterium gallinarum</name>
    <dbReference type="NCBI Taxonomy" id="39689"/>
    <lineage>
        <taxon>Bacteria</taxon>
        <taxon>Bacillati</taxon>
        <taxon>Actinomycetota</taxon>
        <taxon>Actinomycetes</taxon>
        <taxon>Mycobacteriales</taxon>
        <taxon>Mycobacteriaceae</taxon>
        <taxon>Mycobacterium</taxon>
    </lineage>
</organism>
<proteinExistence type="predicted"/>
<sequence>MPSVNKPLDLETVAAQSLNSSGSAVAASAAADIGSSGTSAGAVCAPAGAMWAGLSAAVAENQATSEALAAHATRRIEALYRLRSEAVQHLDGIDEENRQALTLLPPGLRT</sequence>
<dbReference type="EMBL" id="AP022602">
    <property type="protein sequence ID" value="BBY96400.1"/>
    <property type="molecule type" value="Genomic_DNA"/>
</dbReference>
<dbReference type="AlphaFoldDB" id="A0A9W4FIL8"/>
<geneLocation type="plasmid" evidence="1 2">
    <name>pJCM6399</name>
</geneLocation>
<protein>
    <submittedName>
        <fullName evidence="1">Uncharacterized protein</fullName>
    </submittedName>
</protein>
<evidence type="ECO:0000313" key="1">
    <source>
        <dbReference type="EMBL" id="BBY96400.1"/>
    </source>
</evidence>
<reference evidence="1 2" key="1">
    <citation type="journal article" date="2019" name="Emerg. Microbes Infect.">
        <title>Comprehensive subspecies identification of 175 nontuberculous mycobacteria species based on 7547 genomic profiles.</title>
        <authorList>
            <person name="Matsumoto Y."/>
            <person name="Kinjo T."/>
            <person name="Motooka D."/>
            <person name="Nabeya D."/>
            <person name="Jung N."/>
            <person name="Uechi K."/>
            <person name="Horii T."/>
            <person name="Iida T."/>
            <person name="Fujita J."/>
            <person name="Nakamura S."/>
        </authorList>
    </citation>
    <scope>NUCLEOTIDE SEQUENCE [LARGE SCALE GENOMIC DNA]</scope>
    <source>
        <strain evidence="1 2">JCM 6399</strain>
        <plasmid evidence="1">pJCM6399</plasmid>
    </source>
</reference>
<evidence type="ECO:0000313" key="2">
    <source>
        <dbReference type="Proteomes" id="UP000465785"/>
    </source>
</evidence>
<keyword evidence="2" id="KW-1185">Reference proteome</keyword>
<name>A0A9W4FIL8_9MYCO</name>
<accession>A0A9W4FIL8</accession>
<dbReference type="Proteomes" id="UP000465785">
    <property type="component" value="Plasmid pJCM6399"/>
</dbReference>
<keyword evidence="1" id="KW-0614">Plasmid</keyword>
<dbReference type="KEGG" id="mgau:MGALJ_60690"/>
<gene>
    <name evidence="1" type="ORF">MGALJ_60690</name>
</gene>